<accession>A0A382XD63</accession>
<dbReference type="AlphaFoldDB" id="A0A382XD63"/>
<protein>
    <submittedName>
        <fullName evidence="1">Uncharacterized protein</fullName>
    </submittedName>
</protein>
<feature type="non-terminal residue" evidence="1">
    <location>
        <position position="86"/>
    </location>
</feature>
<sequence>MFSGPCGRDHLVGVLVWVTGHIDHVDGWILQHRLEIRVGFDAAPMSCANLVVIQESRGVDRGNLCLSGIVDCVDMGAGGLSITYNA</sequence>
<evidence type="ECO:0000313" key="1">
    <source>
        <dbReference type="EMBL" id="SVD69116.1"/>
    </source>
</evidence>
<gene>
    <name evidence="1" type="ORF">METZ01_LOCUS421970</name>
</gene>
<dbReference type="EMBL" id="UINC01166909">
    <property type="protein sequence ID" value="SVD69116.1"/>
    <property type="molecule type" value="Genomic_DNA"/>
</dbReference>
<proteinExistence type="predicted"/>
<organism evidence="1">
    <name type="scientific">marine metagenome</name>
    <dbReference type="NCBI Taxonomy" id="408172"/>
    <lineage>
        <taxon>unclassified sequences</taxon>
        <taxon>metagenomes</taxon>
        <taxon>ecological metagenomes</taxon>
    </lineage>
</organism>
<name>A0A382XD63_9ZZZZ</name>
<reference evidence="1" key="1">
    <citation type="submission" date="2018-05" db="EMBL/GenBank/DDBJ databases">
        <authorList>
            <person name="Lanie J.A."/>
            <person name="Ng W.-L."/>
            <person name="Kazmierczak K.M."/>
            <person name="Andrzejewski T.M."/>
            <person name="Davidsen T.M."/>
            <person name="Wayne K.J."/>
            <person name="Tettelin H."/>
            <person name="Glass J.I."/>
            <person name="Rusch D."/>
            <person name="Podicherti R."/>
            <person name="Tsui H.-C.T."/>
            <person name="Winkler M.E."/>
        </authorList>
    </citation>
    <scope>NUCLEOTIDE SEQUENCE</scope>
</reference>